<dbReference type="InterPro" id="IPR051513">
    <property type="entry name" value="Tectonin_beta-prop"/>
</dbReference>
<dbReference type="RefSeq" id="XP_029016342.1">
    <property type="nucleotide sequence ID" value="XM_029160509.3"/>
</dbReference>
<dbReference type="KEGG" id="bspl:114861379"/>
<dbReference type="PANTHER" id="PTHR23250">
    <property type="entry name" value="DYSFERLIN-RELATED"/>
    <property type="match status" value="1"/>
</dbReference>
<evidence type="ECO:0000313" key="5">
    <source>
        <dbReference type="RefSeq" id="XP_029016342.1"/>
    </source>
</evidence>
<dbReference type="Proteomes" id="UP000515150">
    <property type="component" value="Chromosome 9"/>
</dbReference>
<reference evidence="5" key="1">
    <citation type="submission" date="2025-08" db="UniProtKB">
        <authorList>
            <consortium name="RefSeq"/>
        </authorList>
    </citation>
    <scope>IDENTIFICATION</scope>
</reference>
<keyword evidence="3" id="KW-0732">Signal</keyword>
<dbReference type="AlphaFoldDB" id="A0A6P7NA61"/>
<comment type="similarity">
    <text evidence="2">Belongs to the tectonin family.</text>
</comment>
<name>A0A6P7NA61_BETSP</name>
<evidence type="ECO:0000256" key="3">
    <source>
        <dbReference type="SAM" id="SignalP"/>
    </source>
</evidence>
<organism evidence="4 5">
    <name type="scientific">Betta splendens</name>
    <name type="common">Siamese fighting fish</name>
    <dbReference type="NCBI Taxonomy" id="158456"/>
    <lineage>
        <taxon>Eukaryota</taxon>
        <taxon>Metazoa</taxon>
        <taxon>Chordata</taxon>
        <taxon>Craniata</taxon>
        <taxon>Vertebrata</taxon>
        <taxon>Euteleostomi</taxon>
        <taxon>Actinopterygii</taxon>
        <taxon>Neopterygii</taxon>
        <taxon>Teleostei</taxon>
        <taxon>Neoteleostei</taxon>
        <taxon>Acanthomorphata</taxon>
        <taxon>Anabantaria</taxon>
        <taxon>Anabantiformes</taxon>
        <taxon>Anabantoidei</taxon>
        <taxon>Osphronemidae</taxon>
        <taxon>Betta</taxon>
    </lineage>
</organism>
<keyword evidence="4" id="KW-1185">Reference proteome</keyword>
<feature type="chain" id="PRO_5027865844" evidence="3">
    <location>
        <begin position="20"/>
        <end position="260"/>
    </location>
</feature>
<dbReference type="GO" id="GO:0030246">
    <property type="term" value="F:carbohydrate binding"/>
    <property type="evidence" value="ECO:0007669"/>
    <property type="project" value="UniProtKB-KW"/>
</dbReference>
<proteinExistence type="inferred from homology"/>
<evidence type="ECO:0000256" key="2">
    <source>
        <dbReference type="ARBA" id="ARBA00038331"/>
    </source>
</evidence>
<sequence>METVASLLQVLCYLVIAHAWTCTVPPQQHPAKQIDAGQGMVIMTDKKNGAYTLSGSTWRTLGTVPLKHVSAGPQGIWGVDASNKVYKYVAGDFVPSEGRSMQQVDAGGLGVLVGISPTSSKNIFLLTSTEALAFSHTSFLNWVLVSGSLIYISCGPYGCWGTNSANNIYLTKKIAPSTSGDSGWVQIEGWAMMVEVGTDGSVFVLNAKGEIFQRTGISSAGPQGTGWIHIPMGAKIKHLTYDLGQLWAITDGGVILKCTQ</sequence>
<dbReference type="SMART" id="SM00706">
    <property type="entry name" value="TECPR"/>
    <property type="match status" value="5"/>
</dbReference>
<evidence type="ECO:0000313" key="4">
    <source>
        <dbReference type="Proteomes" id="UP000515150"/>
    </source>
</evidence>
<dbReference type="Pfam" id="PF19193">
    <property type="entry name" value="Tectonin"/>
    <property type="match status" value="1"/>
</dbReference>
<feature type="signal peptide" evidence="3">
    <location>
        <begin position="1"/>
        <end position="19"/>
    </location>
</feature>
<evidence type="ECO:0000256" key="1">
    <source>
        <dbReference type="ARBA" id="ARBA00022734"/>
    </source>
</evidence>
<dbReference type="OrthoDB" id="166585at2759"/>
<gene>
    <name evidence="5" type="primary">LOC114861379</name>
</gene>
<dbReference type="PANTHER" id="PTHR23250:SF3">
    <property type="entry name" value="FISH-EGG LECTIN-LIKE ISOFORM X1-RELATED"/>
    <property type="match status" value="1"/>
</dbReference>
<dbReference type="InParanoid" id="A0A6P7NA61"/>
<dbReference type="GeneID" id="114861379"/>
<dbReference type="InterPro" id="IPR006624">
    <property type="entry name" value="Beta-propeller_rpt_TECPR"/>
</dbReference>
<keyword evidence="1" id="KW-0430">Lectin</keyword>
<dbReference type="FunCoup" id="A0A6P7NA61">
    <property type="interactions" value="14"/>
</dbReference>
<protein>
    <submittedName>
        <fullName evidence="5">Fish-egg lectin-like</fullName>
    </submittedName>
</protein>
<accession>A0A6P7NA61</accession>